<evidence type="ECO:0000259" key="8">
    <source>
        <dbReference type="PROSITE" id="PS51747"/>
    </source>
</evidence>
<dbReference type="PANTHER" id="PTHR11086">
    <property type="entry name" value="DEOXYCYTIDYLATE DEAMINASE-RELATED"/>
    <property type="match status" value="1"/>
</dbReference>
<feature type="active site" description="Proton donor" evidence="6">
    <location>
        <position position="78"/>
    </location>
</feature>
<dbReference type="Proteomes" id="UP000177167">
    <property type="component" value="Unassembled WGS sequence"/>
</dbReference>
<feature type="binding site" evidence="7">
    <location>
        <position position="107"/>
    </location>
    <ligand>
        <name>Zn(2+)</name>
        <dbReference type="ChEBI" id="CHEBI:29105"/>
        <note>catalytic</note>
    </ligand>
</feature>
<feature type="binding site" evidence="7">
    <location>
        <position position="104"/>
    </location>
    <ligand>
        <name>Zn(2+)</name>
        <dbReference type="ChEBI" id="CHEBI:29105"/>
        <note>catalytic</note>
    </ligand>
</feature>
<feature type="binding site" evidence="7">
    <location>
        <position position="76"/>
    </location>
    <ligand>
        <name>Zn(2+)</name>
        <dbReference type="ChEBI" id="CHEBI:29105"/>
        <note>catalytic</note>
    </ligand>
</feature>
<dbReference type="PROSITE" id="PS51747">
    <property type="entry name" value="CYT_DCMP_DEAMINASES_2"/>
    <property type="match status" value="1"/>
</dbReference>
<dbReference type="InterPro" id="IPR002125">
    <property type="entry name" value="CMP_dCMP_dom"/>
</dbReference>
<dbReference type="PROSITE" id="PS00903">
    <property type="entry name" value="CYT_DCMP_DEAMINASES_1"/>
    <property type="match status" value="1"/>
</dbReference>
<dbReference type="InterPro" id="IPR015517">
    <property type="entry name" value="dCMP_deaminase-rel"/>
</dbReference>
<evidence type="ECO:0000256" key="2">
    <source>
        <dbReference type="ARBA" id="ARBA00006576"/>
    </source>
</evidence>
<evidence type="ECO:0000256" key="3">
    <source>
        <dbReference type="ARBA" id="ARBA00022723"/>
    </source>
</evidence>
<dbReference type="Pfam" id="PF00383">
    <property type="entry name" value="dCMP_cyt_deam_1"/>
    <property type="match status" value="1"/>
</dbReference>
<dbReference type="GO" id="GO:0004132">
    <property type="term" value="F:dCMP deaminase activity"/>
    <property type="evidence" value="ECO:0007669"/>
    <property type="project" value="InterPro"/>
</dbReference>
<dbReference type="SUPFAM" id="SSF53927">
    <property type="entry name" value="Cytidine deaminase-like"/>
    <property type="match status" value="1"/>
</dbReference>
<keyword evidence="5 7" id="KW-0862">Zinc</keyword>
<dbReference type="GO" id="GO:0008270">
    <property type="term" value="F:zinc ion binding"/>
    <property type="evidence" value="ECO:0007669"/>
    <property type="project" value="InterPro"/>
</dbReference>
<name>A0A1F8FBU7_9BACT</name>
<dbReference type="EMBL" id="MGJP01000028">
    <property type="protein sequence ID" value="OGN09726.1"/>
    <property type="molecule type" value="Genomic_DNA"/>
</dbReference>
<dbReference type="InterPro" id="IPR016473">
    <property type="entry name" value="dCMP_deaminase"/>
</dbReference>
<evidence type="ECO:0000256" key="5">
    <source>
        <dbReference type="ARBA" id="ARBA00022833"/>
    </source>
</evidence>
<reference evidence="9 10" key="1">
    <citation type="journal article" date="2016" name="Nat. Commun.">
        <title>Thousands of microbial genomes shed light on interconnected biogeochemical processes in an aquifer system.</title>
        <authorList>
            <person name="Anantharaman K."/>
            <person name="Brown C.T."/>
            <person name="Hug L.A."/>
            <person name="Sharon I."/>
            <person name="Castelle C.J."/>
            <person name="Probst A.J."/>
            <person name="Thomas B.C."/>
            <person name="Singh A."/>
            <person name="Wilkins M.J."/>
            <person name="Karaoz U."/>
            <person name="Brodie E.L."/>
            <person name="Williams K.H."/>
            <person name="Hubbard S.S."/>
            <person name="Banfield J.F."/>
        </authorList>
    </citation>
    <scope>NUCLEOTIDE SEQUENCE [LARGE SCALE GENOMIC DNA]</scope>
</reference>
<dbReference type="AlphaFoldDB" id="A0A1F8FBU7"/>
<gene>
    <name evidence="9" type="ORF">A3J46_02715</name>
</gene>
<dbReference type="PIRSF" id="PIRSF006019">
    <property type="entry name" value="dCMP_deaminase"/>
    <property type="match status" value="1"/>
</dbReference>
<dbReference type="GO" id="GO:0006220">
    <property type="term" value="P:pyrimidine nucleotide metabolic process"/>
    <property type="evidence" value="ECO:0007669"/>
    <property type="project" value="InterPro"/>
</dbReference>
<dbReference type="CDD" id="cd01286">
    <property type="entry name" value="deoxycytidylate_deaminase"/>
    <property type="match status" value="1"/>
</dbReference>
<organism evidence="9 10">
    <name type="scientific">Candidatus Yanofskybacteria bacterium RIFCSPHIGHO2_02_FULL_41_11</name>
    <dbReference type="NCBI Taxonomy" id="1802675"/>
    <lineage>
        <taxon>Bacteria</taxon>
        <taxon>Candidatus Yanofskyibacteriota</taxon>
    </lineage>
</organism>
<proteinExistence type="inferred from homology"/>
<evidence type="ECO:0000256" key="7">
    <source>
        <dbReference type="PIRSR" id="PIRSR006019-2"/>
    </source>
</evidence>
<sequence>MVKIKKTKRPSWDEYFLKIAEMVASRSTCDRCHIGAVIVKNKVILSTGYNGAPRRLPHCDDIGHEIVGGHCIRTVHAEANAIAQAARNGLSIDGACIYLTNSPCYDCFKMIINSGVSEVKYKNFYMSRYEASKAVFTLAKTSGVKIIKI</sequence>
<evidence type="ECO:0000256" key="4">
    <source>
        <dbReference type="ARBA" id="ARBA00022801"/>
    </source>
</evidence>
<dbReference type="InterPro" id="IPR016192">
    <property type="entry name" value="APOBEC/CMP_deaminase_Zn-bd"/>
</dbReference>
<comment type="caution">
    <text evidence="9">The sequence shown here is derived from an EMBL/GenBank/DDBJ whole genome shotgun (WGS) entry which is preliminary data.</text>
</comment>
<keyword evidence="4" id="KW-0378">Hydrolase</keyword>
<evidence type="ECO:0000313" key="10">
    <source>
        <dbReference type="Proteomes" id="UP000177167"/>
    </source>
</evidence>
<comment type="similarity">
    <text evidence="2">Belongs to the cytidine and deoxycytidylate deaminase family.</text>
</comment>
<protein>
    <submittedName>
        <fullName evidence="9">Deaminase</fullName>
    </submittedName>
</protein>
<evidence type="ECO:0000313" key="9">
    <source>
        <dbReference type="EMBL" id="OGN09726.1"/>
    </source>
</evidence>
<evidence type="ECO:0000256" key="1">
    <source>
        <dbReference type="ARBA" id="ARBA00001947"/>
    </source>
</evidence>
<dbReference type="Gene3D" id="3.40.140.10">
    <property type="entry name" value="Cytidine Deaminase, domain 2"/>
    <property type="match status" value="1"/>
</dbReference>
<comment type="cofactor">
    <cofactor evidence="1 7">
        <name>Zn(2+)</name>
        <dbReference type="ChEBI" id="CHEBI:29105"/>
    </cofactor>
</comment>
<dbReference type="PANTHER" id="PTHR11086:SF18">
    <property type="entry name" value="DEOXYCYTIDYLATE DEAMINASE"/>
    <property type="match status" value="1"/>
</dbReference>
<dbReference type="InterPro" id="IPR035105">
    <property type="entry name" value="Deoxycytidylate_deaminase_dom"/>
</dbReference>
<accession>A0A1F8FBU7</accession>
<feature type="domain" description="CMP/dCMP-type deaminase" evidence="8">
    <location>
        <begin position="11"/>
        <end position="136"/>
    </location>
</feature>
<dbReference type="GO" id="GO:0005737">
    <property type="term" value="C:cytoplasm"/>
    <property type="evidence" value="ECO:0007669"/>
    <property type="project" value="TreeGrafter"/>
</dbReference>
<evidence type="ECO:0000256" key="6">
    <source>
        <dbReference type="PIRSR" id="PIRSR006019-1"/>
    </source>
</evidence>
<keyword evidence="3 7" id="KW-0479">Metal-binding</keyword>
<dbReference type="InterPro" id="IPR016193">
    <property type="entry name" value="Cytidine_deaminase-like"/>
</dbReference>